<organism evidence="2 3">
    <name type="scientific">Paramecium sonneborni</name>
    <dbReference type="NCBI Taxonomy" id="65129"/>
    <lineage>
        <taxon>Eukaryota</taxon>
        <taxon>Sar</taxon>
        <taxon>Alveolata</taxon>
        <taxon>Ciliophora</taxon>
        <taxon>Intramacronucleata</taxon>
        <taxon>Oligohymenophorea</taxon>
        <taxon>Peniculida</taxon>
        <taxon>Parameciidae</taxon>
        <taxon>Paramecium</taxon>
    </lineage>
</organism>
<dbReference type="OrthoDB" id="14833at2759"/>
<dbReference type="Proteomes" id="UP000692954">
    <property type="component" value="Unassembled WGS sequence"/>
</dbReference>
<proteinExistence type="inferred from homology"/>
<sequence length="969" mass="114873">MNSDEMEKLQPMFNRITRILQKPTTNRIIPIKFLQKMELLQNSLLDPTLEINSLDYDQLTYDELNQLSKLNKESKIELLISLFNLFFKQKKVVGEIDILGKSTILWSRKKIEIDLDIKELIIYRQNSKEKPYIIDLTEFLINQRGYLRGRYQYELLCRDPNAQIKDIIIGSEDKEEITKWVEYFLICCKQENVERSKTILMKNELQSEINSQDSRDRYGTAIIKKKQADDTKITKQITTLKPQQQQQYIKPETIIIEEQIFQENLPNIFENLKDKLNLDFLMDDHEFTLISFEHCARIMQSNINKNNFRVYVSLPRTSLEILINSLYDTSSLKKWNKQIKSQQIILQATPFLAQIEEIREPLSFLYQPRSFKFLRYIYPYKDSFFIIEKSYESDDNSGYIEWNIIGIFLQDLQSKIMIVDTLVYNKGYITQNQDQQLILNYVQQFQNYKHFLKEENRRQQISNVNFPIFVSEAMTLINRYEQLKNKSTKKTFKSQVTRSAYQDLTVSPNLSFQASQINDSFSLDEDNQQRDSFLKEDIRSDQQRRGIYLKNENINQFYLISKYTKESLQQFLCDRLLDIEQEVHHLSQIHYYQTKPQMNIQLERYEKNNNGQHFFYQSDWIYDAQKGFLKFINQDKLAQQKKVFYYILQKIGQSLLRTSILHICVPVHIFERRTNLQRLASSFSYAPHFLEPVVNSTPLDQMKALLGFIVSMNILYLSLEKPFNPILGETFQCWIKGCPIYFEQISHHPPIAAFMMYGHGYKFNGHFETQASLGLNSITGSNFGKVNLEFVNGSKLEFNNCKGYLTGITIGDRIFYLEGPIYCIDYVNEYLGELYFNPPSGLFGKKMALDYFQGSIFKIDEKEVARWKKLGYKKYQGLNGSTQKYPALSKIDGYWQSEGKNFNVDERNVFNIMTDFPYEVYPEQYPLASDSQNRLDLVAWQLNDFELTMKNKEYLENQQRRDRQLRNKK</sequence>
<dbReference type="InterPro" id="IPR018494">
    <property type="entry name" value="Oxysterol-bd_CS"/>
</dbReference>
<protein>
    <recommendedName>
        <fullName evidence="4">Oxysterol-binding protein</fullName>
    </recommendedName>
</protein>
<dbReference type="InterPro" id="IPR000648">
    <property type="entry name" value="Oxysterol-bd"/>
</dbReference>
<dbReference type="EMBL" id="CAJJDN010000119">
    <property type="protein sequence ID" value="CAD8119001.1"/>
    <property type="molecule type" value="Genomic_DNA"/>
</dbReference>
<dbReference type="PANTHER" id="PTHR10972:SF148">
    <property type="entry name" value="OXYSTEROL-BINDING PROTEIN 9"/>
    <property type="match status" value="1"/>
</dbReference>
<evidence type="ECO:0000313" key="3">
    <source>
        <dbReference type="Proteomes" id="UP000692954"/>
    </source>
</evidence>
<evidence type="ECO:0000313" key="2">
    <source>
        <dbReference type="EMBL" id="CAD8119001.1"/>
    </source>
</evidence>
<dbReference type="FunFam" id="2.40.160.120:FF:000015">
    <property type="entry name" value="Oxysterol binding protein, putative"/>
    <property type="match status" value="1"/>
</dbReference>
<dbReference type="GO" id="GO:0005829">
    <property type="term" value="C:cytosol"/>
    <property type="evidence" value="ECO:0007669"/>
    <property type="project" value="TreeGrafter"/>
</dbReference>
<dbReference type="PROSITE" id="PS01013">
    <property type="entry name" value="OSBP"/>
    <property type="match status" value="1"/>
</dbReference>
<name>A0A8S1QTM1_9CILI</name>
<comment type="similarity">
    <text evidence="1">Belongs to the OSBP family.</text>
</comment>
<evidence type="ECO:0000256" key="1">
    <source>
        <dbReference type="RuleBase" id="RU003844"/>
    </source>
</evidence>
<keyword evidence="3" id="KW-1185">Reference proteome</keyword>
<dbReference type="Pfam" id="PF01237">
    <property type="entry name" value="Oxysterol_BP"/>
    <property type="match status" value="1"/>
</dbReference>
<gene>
    <name evidence="2" type="ORF">PSON_ATCC_30995.1.T1190106</name>
</gene>
<dbReference type="GO" id="GO:0032934">
    <property type="term" value="F:sterol binding"/>
    <property type="evidence" value="ECO:0007669"/>
    <property type="project" value="TreeGrafter"/>
</dbReference>
<reference evidence="2" key="1">
    <citation type="submission" date="2021-01" db="EMBL/GenBank/DDBJ databases">
        <authorList>
            <consortium name="Genoscope - CEA"/>
            <person name="William W."/>
        </authorList>
    </citation>
    <scope>NUCLEOTIDE SEQUENCE</scope>
</reference>
<accession>A0A8S1QTM1</accession>
<dbReference type="GO" id="GO:0016020">
    <property type="term" value="C:membrane"/>
    <property type="evidence" value="ECO:0007669"/>
    <property type="project" value="TreeGrafter"/>
</dbReference>
<dbReference type="PANTHER" id="PTHR10972">
    <property type="entry name" value="OXYSTEROL-BINDING PROTEIN-RELATED"/>
    <property type="match status" value="1"/>
</dbReference>
<comment type="caution">
    <text evidence="2">The sequence shown here is derived from an EMBL/GenBank/DDBJ whole genome shotgun (WGS) entry which is preliminary data.</text>
</comment>
<evidence type="ECO:0008006" key="4">
    <source>
        <dbReference type="Google" id="ProtNLM"/>
    </source>
</evidence>
<dbReference type="AlphaFoldDB" id="A0A8S1QTM1"/>